<dbReference type="PANTHER" id="PTHR33064">
    <property type="entry name" value="POL PROTEIN"/>
    <property type="match status" value="1"/>
</dbReference>
<dbReference type="EMBL" id="AVOT02046488">
    <property type="protein sequence ID" value="MBW0541804.1"/>
    <property type="molecule type" value="Genomic_DNA"/>
</dbReference>
<evidence type="ECO:0000259" key="1">
    <source>
        <dbReference type="Pfam" id="PF00078"/>
    </source>
</evidence>
<dbReference type="Proteomes" id="UP000765509">
    <property type="component" value="Unassembled WGS sequence"/>
</dbReference>
<dbReference type="InterPro" id="IPR043502">
    <property type="entry name" value="DNA/RNA_pol_sf"/>
</dbReference>
<dbReference type="OrthoDB" id="3363652at2759"/>
<evidence type="ECO:0000313" key="3">
    <source>
        <dbReference type="Proteomes" id="UP000765509"/>
    </source>
</evidence>
<accession>A0A9Q3FMZ8</accession>
<dbReference type="InterPro" id="IPR043128">
    <property type="entry name" value="Rev_trsase/Diguanyl_cyclase"/>
</dbReference>
<organism evidence="2 3">
    <name type="scientific">Austropuccinia psidii MF-1</name>
    <dbReference type="NCBI Taxonomy" id="1389203"/>
    <lineage>
        <taxon>Eukaryota</taxon>
        <taxon>Fungi</taxon>
        <taxon>Dikarya</taxon>
        <taxon>Basidiomycota</taxon>
        <taxon>Pucciniomycotina</taxon>
        <taxon>Pucciniomycetes</taxon>
        <taxon>Pucciniales</taxon>
        <taxon>Sphaerophragmiaceae</taxon>
        <taxon>Austropuccinia</taxon>
    </lineage>
</organism>
<dbReference type="InterPro" id="IPR051320">
    <property type="entry name" value="Viral_Replic_Matur_Polypro"/>
</dbReference>
<dbReference type="SUPFAM" id="SSF56672">
    <property type="entry name" value="DNA/RNA polymerases"/>
    <property type="match status" value="1"/>
</dbReference>
<evidence type="ECO:0000313" key="2">
    <source>
        <dbReference type="EMBL" id="MBW0541804.1"/>
    </source>
</evidence>
<name>A0A9Q3FMZ8_9BASI</name>
<keyword evidence="3" id="KW-1185">Reference proteome</keyword>
<dbReference type="CDD" id="cd01647">
    <property type="entry name" value="RT_LTR"/>
    <property type="match status" value="1"/>
</dbReference>
<dbReference type="PANTHER" id="PTHR33064:SF37">
    <property type="entry name" value="RIBONUCLEASE H"/>
    <property type="match status" value="1"/>
</dbReference>
<dbReference type="Pfam" id="PF00078">
    <property type="entry name" value="RVT_1"/>
    <property type="match status" value="1"/>
</dbReference>
<feature type="domain" description="Reverse transcriptase" evidence="1">
    <location>
        <begin position="7"/>
        <end position="152"/>
    </location>
</feature>
<gene>
    <name evidence="2" type="ORF">O181_081519</name>
</gene>
<dbReference type="InterPro" id="IPR000477">
    <property type="entry name" value="RT_dom"/>
</dbReference>
<comment type="caution">
    <text evidence="2">The sequence shown here is derived from an EMBL/GenBank/DDBJ whole genome shotgun (WGS) entry which is preliminary data.</text>
</comment>
<dbReference type="AlphaFoldDB" id="A0A9Q3FMZ8"/>
<sequence length="189" mass="21603">MVGDLRAVSTYTFPDRYPIPKFQTALSQISQSVYTRSMGSLKGFYQMVVKPRASKYLRIIGHFEVYEYLRMGFGIKNAPLHFQSMMNEITSEELSEEWLILYIDDIIVCSKTWEENMRRLSRGLGKIQSVNMKISLTKCHFGFEELKALGHVVSGLSLGIEKGNVAEVLLKPIPQKKKQIHSFLGVEGY</sequence>
<dbReference type="Gene3D" id="3.10.10.10">
    <property type="entry name" value="HIV Type 1 Reverse Transcriptase, subunit A, domain 1"/>
    <property type="match status" value="1"/>
</dbReference>
<protein>
    <recommendedName>
        <fullName evidence="1">Reverse transcriptase domain-containing protein</fullName>
    </recommendedName>
</protein>
<proteinExistence type="predicted"/>
<dbReference type="Gene3D" id="3.30.70.270">
    <property type="match status" value="1"/>
</dbReference>
<reference evidence="2" key="1">
    <citation type="submission" date="2021-03" db="EMBL/GenBank/DDBJ databases">
        <title>Draft genome sequence of rust myrtle Austropuccinia psidii MF-1, a brazilian biotype.</title>
        <authorList>
            <person name="Quecine M.C."/>
            <person name="Pachon D.M.R."/>
            <person name="Bonatelli M.L."/>
            <person name="Correr F.H."/>
            <person name="Franceschini L.M."/>
            <person name="Leite T.F."/>
            <person name="Margarido G.R.A."/>
            <person name="Almeida C.A."/>
            <person name="Ferrarezi J.A."/>
            <person name="Labate C.A."/>
        </authorList>
    </citation>
    <scope>NUCLEOTIDE SEQUENCE</scope>
    <source>
        <strain evidence="2">MF-1</strain>
    </source>
</reference>